<dbReference type="InterPro" id="IPR001466">
    <property type="entry name" value="Beta-lactam-related"/>
</dbReference>
<dbReference type="EC" id="3.4.16.4" evidence="2"/>
<dbReference type="InterPro" id="IPR050491">
    <property type="entry name" value="AmpC-like"/>
</dbReference>
<organism evidence="2 3">
    <name type="scientific">Thermocatellispora tengchongensis</name>
    <dbReference type="NCBI Taxonomy" id="1073253"/>
    <lineage>
        <taxon>Bacteria</taxon>
        <taxon>Bacillati</taxon>
        <taxon>Actinomycetota</taxon>
        <taxon>Actinomycetes</taxon>
        <taxon>Streptosporangiales</taxon>
        <taxon>Streptosporangiaceae</taxon>
        <taxon>Thermocatellispora</taxon>
    </lineage>
</organism>
<dbReference type="PANTHER" id="PTHR46825:SF7">
    <property type="entry name" value="D-ALANYL-D-ALANINE CARBOXYPEPTIDASE"/>
    <property type="match status" value="1"/>
</dbReference>
<dbReference type="Pfam" id="PF00144">
    <property type="entry name" value="Beta-lactamase"/>
    <property type="match status" value="1"/>
</dbReference>
<keyword evidence="3" id="KW-1185">Reference proteome</keyword>
<dbReference type="PANTHER" id="PTHR46825">
    <property type="entry name" value="D-ALANYL-D-ALANINE-CARBOXYPEPTIDASE/ENDOPEPTIDASE AMPH"/>
    <property type="match status" value="1"/>
</dbReference>
<dbReference type="AlphaFoldDB" id="A0A840PLA8"/>
<dbReference type="SUPFAM" id="SSF56601">
    <property type="entry name" value="beta-lactamase/transpeptidase-like"/>
    <property type="match status" value="1"/>
</dbReference>
<dbReference type="Gene3D" id="3.40.710.10">
    <property type="entry name" value="DD-peptidase/beta-lactamase superfamily"/>
    <property type="match status" value="1"/>
</dbReference>
<comment type="caution">
    <text evidence="2">The sequence shown here is derived from an EMBL/GenBank/DDBJ whole genome shotgun (WGS) entry which is preliminary data.</text>
</comment>
<keyword evidence="2" id="KW-0645">Protease</keyword>
<dbReference type="GO" id="GO:0009002">
    <property type="term" value="F:serine-type D-Ala-D-Ala carboxypeptidase activity"/>
    <property type="evidence" value="ECO:0007669"/>
    <property type="project" value="UniProtKB-EC"/>
</dbReference>
<dbReference type="EMBL" id="JACHGN010000024">
    <property type="protein sequence ID" value="MBB5138581.1"/>
    <property type="molecule type" value="Genomic_DNA"/>
</dbReference>
<reference evidence="2 3" key="1">
    <citation type="submission" date="2020-08" db="EMBL/GenBank/DDBJ databases">
        <title>Genomic Encyclopedia of Type Strains, Phase IV (KMG-IV): sequencing the most valuable type-strain genomes for metagenomic binning, comparative biology and taxonomic classification.</title>
        <authorList>
            <person name="Goeker M."/>
        </authorList>
    </citation>
    <scope>NUCLEOTIDE SEQUENCE [LARGE SCALE GENOMIC DNA]</scope>
    <source>
        <strain evidence="2 3">DSM 45615</strain>
    </source>
</reference>
<evidence type="ECO:0000259" key="1">
    <source>
        <dbReference type="Pfam" id="PF00144"/>
    </source>
</evidence>
<sequence length="360" mass="38726">MTTPMPGPVTTPAPPLRRLLDRAVTEGGVPGILAELRTEHGRWSGTAGAADTATGAGRDPEHRYRIGSTTKTFVATVVLLLAAEGRLSLDDTVATWLPGLVTGNGHDGTKVTIRRLLDHTSGIFSHTGDPEAVNVHEHPTPEQLVRVAMAHPPAFAPGAGWAYSNTNYVLAGMIVERVTGHDLAEEIARRITGPLGLSGTYLPRDDDPVIQGPHSRHYTKLFRPEPDAEILDATELNPAPFWASGDMISTAGDLTRFFAALLGGRLLPPEQQREMFTTVATRDWLADSRYGLGVSVLTLPCGAEVWGMGGAIFGSYSYAYGTRDGRRVLAVNVNGDWATGPWQDPIGIFTDMLHAEFCQD</sequence>
<dbReference type="RefSeq" id="WP_246519309.1">
    <property type="nucleotide sequence ID" value="NZ_BAABIX010000025.1"/>
</dbReference>
<evidence type="ECO:0000313" key="2">
    <source>
        <dbReference type="EMBL" id="MBB5138581.1"/>
    </source>
</evidence>
<protein>
    <submittedName>
        <fullName evidence="2">D-alanyl-D-alanine carboxypeptidase</fullName>
        <ecNumber evidence="2">3.4.16.4</ecNumber>
    </submittedName>
</protein>
<proteinExistence type="predicted"/>
<dbReference type="Proteomes" id="UP000578449">
    <property type="component" value="Unassembled WGS sequence"/>
</dbReference>
<keyword evidence="2" id="KW-0121">Carboxypeptidase</keyword>
<evidence type="ECO:0000313" key="3">
    <source>
        <dbReference type="Proteomes" id="UP000578449"/>
    </source>
</evidence>
<feature type="domain" description="Beta-lactamase-related" evidence="1">
    <location>
        <begin position="16"/>
        <end position="335"/>
    </location>
</feature>
<gene>
    <name evidence="2" type="ORF">HNP84_008335</name>
</gene>
<keyword evidence="2" id="KW-0378">Hydrolase</keyword>
<accession>A0A840PLA8</accession>
<name>A0A840PLA8_9ACTN</name>
<dbReference type="InterPro" id="IPR012338">
    <property type="entry name" value="Beta-lactam/transpept-like"/>
</dbReference>